<sequence>MRSRSIKIASLFLLGMGISEIILRLKSAPQDATSTTREVQEDTEKRTLCTMEQLVQGKWTMGAEKYKPPYIPTPGERQQKTCRGFDPSARWQDWEWTPEDHSRCDFLNSDIDSNLFCSLVRNKTIVIQGDSISFDHFLSLTHLLGVPVAPPARVPKDPLRVSKICNGTSMLIGKKDFHLQQVGRIINEFHPDVMILNQGAHYVSDEQLIQHLNSTVIPHIANWQDECVLEKKDCHFVWRSTVPGHPYCTQFTKPAESVEEMETIIATSPQYNWDKLKGQNELVMDLLSRSSLLTEFNILDGYPINILRPDLHGPKKNDCLHTCLPRDNIYSFITLHLLRLWSECGPETG</sequence>
<keyword evidence="3" id="KW-1185">Reference proteome</keyword>
<evidence type="ECO:0000313" key="2">
    <source>
        <dbReference type="EMBL" id="KAK1732881.1"/>
    </source>
</evidence>
<dbReference type="PANTHER" id="PTHR32285">
    <property type="entry name" value="PROTEIN TRICHOME BIREFRINGENCE-LIKE 9-RELATED"/>
    <property type="match status" value="1"/>
</dbReference>
<dbReference type="InterPro" id="IPR029962">
    <property type="entry name" value="TBL"/>
</dbReference>
<comment type="caution">
    <text evidence="2">The sequence shown here is derived from an EMBL/GenBank/DDBJ whole genome shotgun (WGS) entry which is preliminary data.</text>
</comment>
<feature type="signal peptide" evidence="1">
    <location>
        <begin position="1"/>
        <end position="19"/>
    </location>
</feature>
<dbReference type="Proteomes" id="UP001224775">
    <property type="component" value="Unassembled WGS sequence"/>
</dbReference>
<evidence type="ECO:0000256" key="1">
    <source>
        <dbReference type="SAM" id="SignalP"/>
    </source>
</evidence>
<dbReference type="PANTHER" id="PTHR32285:SF48">
    <property type="entry name" value="PROTEIN TRICHOME BIREFRINGENCE-LIKE 19"/>
    <property type="match status" value="1"/>
</dbReference>
<reference evidence="2" key="1">
    <citation type="submission" date="2023-06" db="EMBL/GenBank/DDBJ databases">
        <title>Survivors Of The Sea: Transcriptome response of Skeletonema marinoi to long-term dormancy.</title>
        <authorList>
            <person name="Pinder M.I.M."/>
            <person name="Kourtchenko O."/>
            <person name="Robertson E.K."/>
            <person name="Larsson T."/>
            <person name="Maumus F."/>
            <person name="Osuna-Cruz C.M."/>
            <person name="Vancaester E."/>
            <person name="Stenow R."/>
            <person name="Vandepoele K."/>
            <person name="Ploug H."/>
            <person name="Bruchert V."/>
            <person name="Godhe A."/>
            <person name="Topel M."/>
        </authorList>
    </citation>
    <scope>NUCLEOTIDE SEQUENCE</scope>
    <source>
        <strain evidence="2">R05AC</strain>
    </source>
</reference>
<proteinExistence type="predicted"/>
<dbReference type="EMBL" id="JATAAI010000056">
    <property type="protein sequence ID" value="KAK1732881.1"/>
    <property type="molecule type" value="Genomic_DNA"/>
</dbReference>
<evidence type="ECO:0008006" key="4">
    <source>
        <dbReference type="Google" id="ProtNLM"/>
    </source>
</evidence>
<gene>
    <name evidence="2" type="ORF">QTG54_016419</name>
</gene>
<accession>A0AAD9D3T2</accession>
<dbReference type="AlphaFoldDB" id="A0AAD9D3T2"/>
<protein>
    <recommendedName>
        <fullName evidence="4">Trichome birefringence-like N-terminal domain-containing protein</fullName>
    </recommendedName>
</protein>
<organism evidence="2 3">
    <name type="scientific">Skeletonema marinoi</name>
    <dbReference type="NCBI Taxonomy" id="267567"/>
    <lineage>
        <taxon>Eukaryota</taxon>
        <taxon>Sar</taxon>
        <taxon>Stramenopiles</taxon>
        <taxon>Ochrophyta</taxon>
        <taxon>Bacillariophyta</taxon>
        <taxon>Coscinodiscophyceae</taxon>
        <taxon>Thalassiosirophycidae</taxon>
        <taxon>Thalassiosirales</taxon>
        <taxon>Skeletonemataceae</taxon>
        <taxon>Skeletonema</taxon>
        <taxon>Skeletonema marinoi-dohrnii complex</taxon>
    </lineage>
</organism>
<dbReference type="GO" id="GO:0016413">
    <property type="term" value="F:O-acetyltransferase activity"/>
    <property type="evidence" value="ECO:0007669"/>
    <property type="project" value="InterPro"/>
</dbReference>
<feature type="chain" id="PRO_5042131907" description="Trichome birefringence-like N-terminal domain-containing protein" evidence="1">
    <location>
        <begin position="20"/>
        <end position="349"/>
    </location>
</feature>
<evidence type="ECO:0000313" key="3">
    <source>
        <dbReference type="Proteomes" id="UP001224775"/>
    </source>
</evidence>
<keyword evidence="1" id="KW-0732">Signal</keyword>
<name>A0AAD9D3T2_9STRA</name>